<dbReference type="EMBL" id="LXQA010134843">
    <property type="protein sequence ID" value="MCI23229.1"/>
    <property type="molecule type" value="Genomic_DNA"/>
</dbReference>
<name>A0A392QH04_9FABA</name>
<reference evidence="1 2" key="1">
    <citation type="journal article" date="2018" name="Front. Plant Sci.">
        <title>Red Clover (Trifolium pratense) and Zigzag Clover (T. medium) - A Picture of Genomic Similarities and Differences.</title>
        <authorList>
            <person name="Dluhosova J."/>
            <person name="Istvanek J."/>
            <person name="Nedelnik J."/>
            <person name="Repkova J."/>
        </authorList>
    </citation>
    <scope>NUCLEOTIDE SEQUENCE [LARGE SCALE GENOMIC DNA]</scope>
    <source>
        <strain evidence="2">cv. 10/8</strain>
        <tissue evidence="1">Leaf</tissue>
    </source>
</reference>
<dbReference type="Proteomes" id="UP000265520">
    <property type="component" value="Unassembled WGS sequence"/>
</dbReference>
<feature type="non-terminal residue" evidence="1">
    <location>
        <position position="60"/>
    </location>
</feature>
<sequence length="60" mass="6602">MFASKPIQTELRAALAMEMSPFGCISSNDSTDFVLEADSHFSGPRRIILFVMCGVFVTPM</sequence>
<keyword evidence="2" id="KW-1185">Reference proteome</keyword>
<comment type="caution">
    <text evidence="1">The sequence shown here is derived from an EMBL/GenBank/DDBJ whole genome shotgun (WGS) entry which is preliminary data.</text>
</comment>
<proteinExistence type="predicted"/>
<accession>A0A392QH04</accession>
<evidence type="ECO:0000313" key="2">
    <source>
        <dbReference type="Proteomes" id="UP000265520"/>
    </source>
</evidence>
<organism evidence="1 2">
    <name type="scientific">Trifolium medium</name>
    <dbReference type="NCBI Taxonomy" id="97028"/>
    <lineage>
        <taxon>Eukaryota</taxon>
        <taxon>Viridiplantae</taxon>
        <taxon>Streptophyta</taxon>
        <taxon>Embryophyta</taxon>
        <taxon>Tracheophyta</taxon>
        <taxon>Spermatophyta</taxon>
        <taxon>Magnoliopsida</taxon>
        <taxon>eudicotyledons</taxon>
        <taxon>Gunneridae</taxon>
        <taxon>Pentapetalae</taxon>
        <taxon>rosids</taxon>
        <taxon>fabids</taxon>
        <taxon>Fabales</taxon>
        <taxon>Fabaceae</taxon>
        <taxon>Papilionoideae</taxon>
        <taxon>50 kb inversion clade</taxon>
        <taxon>NPAAA clade</taxon>
        <taxon>Hologalegina</taxon>
        <taxon>IRL clade</taxon>
        <taxon>Trifolieae</taxon>
        <taxon>Trifolium</taxon>
    </lineage>
</organism>
<evidence type="ECO:0000313" key="1">
    <source>
        <dbReference type="EMBL" id="MCI23229.1"/>
    </source>
</evidence>
<protein>
    <submittedName>
        <fullName evidence="1">Uncharacterized protein</fullName>
    </submittedName>
</protein>
<dbReference type="AlphaFoldDB" id="A0A392QH04"/>